<gene>
    <name evidence="1" type="ORF">PKB_5088</name>
</gene>
<accession>A0A024HNE7</accession>
<keyword evidence="2" id="KW-1185">Reference proteome</keyword>
<dbReference type="KEGG" id="pkc:PKB_5088"/>
<dbReference type="EMBL" id="HG322950">
    <property type="protein sequence ID" value="CDF86401.1"/>
    <property type="molecule type" value="Genomic_DNA"/>
</dbReference>
<name>A0A024HNE7_PSEKB</name>
<dbReference type="eggNOG" id="ENOG5033I69">
    <property type="taxonomic scope" value="Bacteria"/>
</dbReference>
<proteinExistence type="predicted"/>
<evidence type="ECO:0000313" key="2">
    <source>
        <dbReference type="Proteomes" id="UP000025241"/>
    </source>
</evidence>
<dbReference type="Proteomes" id="UP000025241">
    <property type="component" value="Chromosome I"/>
</dbReference>
<reference evidence="1 2" key="1">
    <citation type="submission" date="2013-03" db="EMBL/GenBank/DDBJ databases">
        <authorList>
            <person name="Linke B."/>
        </authorList>
    </citation>
    <scope>NUCLEOTIDE SEQUENCE [LARGE SCALE GENOMIC DNA]</scope>
    <source>
        <strain evidence="1 2">B13</strain>
    </source>
</reference>
<dbReference type="HOGENOM" id="CLU_1863468_0_0_6"/>
<sequence>MHKLSIAGLSFVLLAGCAQKTPETVVVAAPEPAPVRAPAPIIIQQTAVEPKAEDAQAKSLKECRQQLETMQVYSKASYNRYQAELKKLDAAQAKYQRVKDAVGEDINSVLMPKSEFQTRELCFRIKGHLMQLMVRRT</sequence>
<protein>
    <submittedName>
        <fullName evidence="1">Hypothetical secreted protein</fullName>
    </submittedName>
</protein>
<evidence type="ECO:0000313" key="1">
    <source>
        <dbReference type="EMBL" id="CDF86401.1"/>
    </source>
</evidence>
<dbReference type="RefSeq" id="WP_052355385.1">
    <property type="nucleotide sequence ID" value="NZ_HG322950.1"/>
</dbReference>
<dbReference type="PATRIC" id="fig|1301098.3.peg.5060"/>
<dbReference type="AlphaFoldDB" id="A0A024HNE7"/>
<dbReference type="PROSITE" id="PS51257">
    <property type="entry name" value="PROKAR_LIPOPROTEIN"/>
    <property type="match status" value="1"/>
</dbReference>
<reference evidence="1 2" key="2">
    <citation type="submission" date="2014-05" db="EMBL/GenBank/DDBJ databases">
        <title>Genome sequence of the 3-chlorobenzoate degrading bacterium Pseudomonas knackmussii B13 shows multiple evidence for horizontal gene transfer.</title>
        <authorList>
            <person name="Miyazaki R."/>
            <person name="Bertelli C."/>
            <person name="Falquet L."/>
            <person name="Robinson-Rechavi M."/>
            <person name="Gharib W."/>
            <person name="Roy S."/>
            <person name="Van der Meer J.R."/>
        </authorList>
    </citation>
    <scope>NUCLEOTIDE SEQUENCE [LARGE SCALE GENOMIC DNA]</scope>
    <source>
        <strain evidence="1 2">B13</strain>
    </source>
</reference>
<organism evidence="1 2">
    <name type="scientific">Pseudomonas knackmussii (strain DSM 6978 / CCUG 54928 / LMG 23759 / B13)</name>
    <dbReference type="NCBI Taxonomy" id="1301098"/>
    <lineage>
        <taxon>Bacteria</taxon>
        <taxon>Pseudomonadati</taxon>
        <taxon>Pseudomonadota</taxon>
        <taxon>Gammaproteobacteria</taxon>
        <taxon>Pseudomonadales</taxon>
        <taxon>Pseudomonadaceae</taxon>
        <taxon>Pseudomonas</taxon>
    </lineage>
</organism>